<sequence>MWQTIFQRTEQWLDQTVASTQFTQWLTAYALYIIFQIRVLKTAENFLDVRRMLVSVKAVAA</sequence>
<organism evidence="1 2">
    <name type="scientific">Escherichia coli</name>
    <dbReference type="NCBI Taxonomy" id="562"/>
    <lineage>
        <taxon>Bacteria</taxon>
        <taxon>Pseudomonadati</taxon>
        <taxon>Pseudomonadota</taxon>
        <taxon>Gammaproteobacteria</taxon>
        <taxon>Enterobacterales</taxon>
        <taxon>Enterobacteriaceae</taxon>
        <taxon>Escherichia</taxon>
    </lineage>
</organism>
<dbReference type="AlphaFoldDB" id="A0A2X1L2D2"/>
<accession>A0A2X1L2D2</accession>
<proteinExistence type="predicted"/>
<name>A0A2X1L2D2_ECOLX</name>
<reference evidence="1 2" key="1">
    <citation type="submission" date="2018-06" db="EMBL/GenBank/DDBJ databases">
        <authorList>
            <consortium name="Pathogen Informatics"/>
            <person name="Doyle S."/>
        </authorList>
    </citation>
    <scope>NUCLEOTIDE SEQUENCE [LARGE SCALE GENOMIC DNA]</scope>
    <source>
        <strain evidence="1 2">NCTC11126</strain>
    </source>
</reference>
<evidence type="ECO:0000313" key="1">
    <source>
        <dbReference type="EMBL" id="SPW42165.1"/>
    </source>
</evidence>
<gene>
    <name evidence="1" type="ORF">NCTC11126_01657</name>
</gene>
<dbReference type="EMBL" id="UARS01000005">
    <property type="protein sequence ID" value="SPW42165.1"/>
    <property type="molecule type" value="Genomic_DNA"/>
</dbReference>
<protein>
    <submittedName>
        <fullName evidence="1">Uncharacterized protein</fullName>
    </submittedName>
</protein>
<dbReference type="Proteomes" id="UP000250561">
    <property type="component" value="Unassembled WGS sequence"/>
</dbReference>
<evidence type="ECO:0000313" key="2">
    <source>
        <dbReference type="Proteomes" id="UP000250561"/>
    </source>
</evidence>